<keyword evidence="2" id="KW-1185">Reference proteome</keyword>
<reference evidence="1 2" key="1">
    <citation type="submission" date="2018-06" db="EMBL/GenBank/DDBJ databases">
        <title>A transcriptomic atlas of mushroom development highlights an independent origin of complex multicellularity.</title>
        <authorList>
            <consortium name="DOE Joint Genome Institute"/>
            <person name="Krizsan K."/>
            <person name="Almasi E."/>
            <person name="Merenyi Z."/>
            <person name="Sahu N."/>
            <person name="Viragh M."/>
            <person name="Koszo T."/>
            <person name="Mondo S."/>
            <person name="Kiss B."/>
            <person name="Balint B."/>
            <person name="Kues U."/>
            <person name="Barry K."/>
            <person name="Hegedus J.C."/>
            <person name="Henrissat B."/>
            <person name="Johnson J."/>
            <person name="Lipzen A."/>
            <person name="Ohm R."/>
            <person name="Nagy I."/>
            <person name="Pangilinan J."/>
            <person name="Yan J."/>
            <person name="Xiong Y."/>
            <person name="Grigoriev I.V."/>
            <person name="Hibbett D.S."/>
            <person name="Nagy L.G."/>
        </authorList>
    </citation>
    <scope>NUCLEOTIDE SEQUENCE [LARGE SCALE GENOMIC DNA]</scope>
    <source>
        <strain evidence="1 2">SZMC22713</strain>
    </source>
</reference>
<evidence type="ECO:0000313" key="1">
    <source>
        <dbReference type="EMBL" id="TDL20240.1"/>
    </source>
</evidence>
<name>A0A4Y7Q0C3_9AGAM</name>
<dbReference type="OrthoDB" id="2720314at2759"/>
<organism evidence="1 2">
    <name type="scientific">Rickenella mellea</name>
    <dbReference type="NCBI Taxonomy" id="50990"/>
    <lineage>
        <taxon>Eukaryota</taxon>
        <taxon>Fungi</taxon>
        <taxon>Dikarya</taxon>
        <taxon>Basidiomycota</taxon>
        <taxon>Agaricomycotina</taxon>
        <taxon>Agaricomycetes</taxon>
        <taxon>Hymenochaetales</taxon>
        <taxon>Rickenellaceae</taxon>
        <taxon>Rickenella</taxon>
    </lineage>
</organism>
<proteinExistence type="predicted"/>
<dbReference type="VEuPathDB" id="FungiDB:BD410DRAFT_791357"/>
<evidence type="ECO:0000313" key="2">
    <source>
        <dbReference type="Proteomes" id="UP000294933"/>
    </source>
</evidence>
<dbReference type="Proteomes" id="UP000294933">
    <property type="component" value="Unassembled WGS sequence"/>
</dbReference>
<accession>A0A4Y7Q0C3</accession>
<gene>
    <name evidence="1" type="ORF">BD410DRAFT_791357</name>
</gene>
<protein>
    <submittedName>
        <fullName evidence="1">Uncharacterized protein</fullName>
    </submittedName>
</protein>
<sequence length="316" mass="35569">MSENRKLSGEMPHACNCPLYQKTANVREELSDEADESVEESDESVEVDTMLSLVRSRSNLDERESEEFYIATLQILDRLKIAFTGSLSLKPNLEERVVASASLGQKKLWSSKNLYRQLVLLEGQVPRTTDTSPRAWIEAFFFRASAMLPPDKHMVLIPVTAVSPPSSSNLCGLVDYVAVVASQLISRMLMRDTQLHNLRMRMPTGFFVIEADLSVPSHDLPQAVCRMYACGKLLQKKVVRGGLTNGHDWIFVLVTLNDNYDGATFRWSPVVQFDIEKSLDGVLKVHHPWPDVIAAILLHWTENGFSDLGGDDWFEV</sequence>
<dbReference type="EMBL" id="ML170190">
    <property type="protein sequence ID" value="TDL20240.1"/>
    <property type="molecule type" value="Genomic_DNA"/>
</dbReference>
<dbReference type="AlphaFoldDB" id="A0A4Y7Q0C3"/>